<evidence type="ECO:0000256" key="1">
    <source>
        <dbReference type="SAM" id="MobiDB-lite"/>
    </source>
</evidence>
<proteinExistence type="predicted"/>
<keyword evidence="3" id="KW-1185">Reference proteome</keyword>
<feature type="region of interest" description="Disordered" evidence="1">
    <location>
        <begin position="232"/>
        <end position="277"/>
    </location>
</feature>
<name>A0A0D0BUW3_9AGAR</name>
<feature type="compositionally biased region" description="Low complexity" evidence="1">
    <location>
        <begin position="266"/>
        <end position="277"/>
    </location>
</feature>
<evidence type="ECO:0000313" key="2">
    <source>
        <dbReference type="EMBL" id="KIK59301.1"/>
    </source>
</evidence>
<dbReference type="AlphaFoldDB" id="A0A0D0BUW3"/>
<organism evidence="2 3">
    <name type="scientific">Collybiopsis luxurians FD-317 M1</name>
    <dbReference type="NCBI Taxonomy" id="944289"/>
    <lineage>
        <taxon>Eukaryota</taxon>
        <taxon>Fungi</taxon>
        <taxon>Dikarya</taxon>
        <taxon>Basidiomycota</taxon>
        <taxon>Agaricomycotina</taxon>
        <taxon>Agaricomycetes</taxon>
        <taxon>Agaricomycetidae</taxon>
        <taxon>Agaricales</taxon>
        <taxon>Marasmiineae</taxon>
        <taxon>Omphalotaceae</taxon>
        <taxon>Collybiopsis</taxon>
        <taxon>Collybiopsis luxurians</taxon>
    </lineage>
</organism>
<evidence type="ECO:0000313" key="3">
    <source>
        <dbReference type="Proteomes" id="UP000053593"/>
    </source>
</evidence>
<dbReference type="OrthoDB" id="2748701at2759"/>
<gene>
    <name evidence="2" type="ORF">GYMLUDRAFT_44667</name>
</gene>
<accession>A0A0D0BUW3</accession>
<feature type="compositionally biased region" description="Gly residues" evidence="1">
    <location>
        <begin position="232"/>
        <end position="255"/>
    </location>
</feature>
<dbReference type="HOGENOM" id="CLU_041942_1_1_1"/>
<dbReference type="EMBL" id="KN834780">
    <property type="protein sequence ID" value="KIK59301.1"/>
    <property type="molecule type" value="Genomic_DNA"/>
</dbReference>
<reference evidence="2 3" key="1">
    <citation type="submission" date="2014-04" db="EMBL/GenBank/DDBJ databases">
        <title>Evolutionary Origins and Diversification of the Mycorrhizal Mutualists.</title>
        <authorList>
            <consortium name="DOE Joint Genome Institute"/>
            <consortium name="Mycorrhizal Genomics Consortium"/>
            <person name="Kohler A."/>
            <person name="Kuo A."/>
            <person name="Nagy L.G."/>
            <person name="Floudas D."/>
            <person name="Copeland A."/>
            <person name="Barry K.W."/>
            <person name="Cichocki N."/>
            <person name="Veneault-Fourrey C."/>
            <person name="LaButti K."/>
            <person name="Lindquist E.A."/>
            <person name="Lipzen A."/>
            <person name="Lundell T."/>
            <person name="Morin E."/>
            <person name="Murat C."/>
            <person name="Riley R."/>
            <person name="Ohm R."/>
            <person name="Sun H."/>
            <person name="Tunlid A."/>
            <person name="Henrissat B."/>
            <person name="Grigoriev I.V."/>
            <person name="Hibbett D.S."/>
            <person name="Martin F."/>
        </authorList>
    </citation>
    <scope>NUCLEOTIDE SEQUENCE [LARGE SCALE GENOMIC DNA]</scope>
    <source>
        <strain evidence="2 3">FD-317 M1</strain>
    </source>
</reference>
<dbReference type="Proteomes" id="UP000053593">
    <property type="component" value="Unassembled WGS sequence"/>
</dbReference>
<protein>
    <submittedName>
        <fullName evidence="2">Unplaced genomic scaffold GYMLUscaffold_32, whole genome shotgun sequence</fullName>
    </submittedName>
</protein>
<sequence length="372" mass="41176">MDRCPPEICHLIFCFACTDGGYTGRSLSAVSKSIRSISRPTMLQSMSIIGYNQLVAFLNILEQEQAQTQQQHSDEPDRPSLRHVKYLFISAHARNTAVDPKALTPEFSRKARAYEAFERILRIIAPTIRVLHVFFIFYRTFLLLPLSLPVLQELSLHGPINCPSVNGEPSIFPALRHLHISSPFPPRYLTGKLARIAPELKHFRLSAPDHNEEFLVELQAILSELSVELEGGGGSETGAGSGTGTGTGTGMGAGEGNDTSSEDSASDSSSNSSSTSSADDARMCIFIHCPGKPQDNWMDLLNIYHRQMVALHRLAEEYKVLVKLLPPLRYSLFRTVSIQDAEVAWMQSVTGRSWWAPDYVVSNDVYVADGHT</sequence>